<gene>
    <name evidence="1" type="ORF">ILUMI_16346</name>
</gene>
<dbReference type="OrthoDB" id="6780879at2759"/>
<accession>A0A8K0G623</accession>
<keyword evidence="2" id="KW-1185">Reference proteome</keyword>
<evidence type="ECO:0000313" key="1">
    <source>
        <dbReference type="EMBL" id="KAF2889827.1"/>
    </source>
</evidence>
<proteinExistence type="predicted"/>
<evidence type="ECO:0000313" key="2">
    <source>
        <dbReference type="Proteomes" id="UP000801492"/>
    </source>
</evidence>
<name>A0A8K0G623_IGNLU</name>
<dbReference type="Proteomes" id="UP000801492">
    <property type="component" value="Unassembled WGS sequence"/>
</dbReference>
<dbReference type="EMBL" id="VTPC01061933">
    <property type="protein sequence ID" value="KAF2889827.1"/>
    <property type="molecule type" value="Genomic_DNA"/>
</dbReference>
<comment type="caution">
    <text evidence="1">The sequence shown here is derived from an EMBL/GenBank/DDBJ whole genome shotgun (WGS) entry which is preliminary data.</text>
</comment>
<dbReference type="AlphaFoldDB" id="A0A8K0G623"/>
<protein>
    <submittedName>
        <fullName evidence="1">Uncharacterized protein</fullName>
    </submittedName>
</protein>
<sequence length="85" mass="9996">MKKGSSREQKIMVTLLETEKTRDVLGLSVRGTLNIVDTDKKNRKGEFIYKPEAIVFYKELKMGIDLSDQLASYLTVLRRLLRWYR</sequence>
<reference evidence="1" key="1">
    <citation type="submission" date="2019-08" db="EMBL/GenBank/DDBJ databases">
        <title>The genome of the North American firefly Photinus pyralis.</title>
        <authorList>
            <consortium name="Photinus pyralis genome working group"/>
            <person name="Fallon T.R."/>
            <person name="Sander Lower S.E."/>
            <person name="Weng J.-K."/>
        </authorList>
    </citation>
    <scope>NUCLEOTIDE SEQUENCE</scope>
    <source>
        <strain evidence="1">TRF0915ILg1</strain>
        <tissue evidence="1">Whole body</tissue>
    </source>
</reference>
<organism evidence="1 2">
    <name type="scientific">Ignelater luminosus</name>
    <name type="common">Cucubano</name>
    <name type="synonym">Pyrophorus luminosus</name>
    <dbReference type="NCBI Taxonomy" id="2038154"/>
    <lineage>
        <taxon>Eukaryota</taxon>
        <taxon>Metazoa</taxon>
        <taxon>Ecdysozoa</taxon>
        <taxon>Arthropoda</taxon>
        <taxon>Hexapoda</taxon>
        <taxon>Insecta</taxon>
        <taxon>Pterygota</taxon>
        <taxon>Neoptera</taxon>
        <taxon>Endopterygota</taxon>
        <taxon>Coleoptera</taxon>
        <taxon>Polyphaga</taxon>
        <taxon>Elateriformia</taxon>
        <taxon>Elateroidea</taxon>
        <taxon>Elateridae</taxon>
        <taxon>Agrypninae</taxon>
        <taxon>Pyrophorini</taxon>
        <taxon>Ignelater</taxon>
    </lineage>
</organism>